<organism evidence="1 2">
    <name type="scientific">Ralstonia phage phiRSL1</name>
    <dbReference type="NCBI Taxonomy" id="1980924"/>
    <lineage>
        <taxon>Viruses</taxon>
        <taxon>Duplodnaviria</taxon>
        <taxon>Heunggongvirae</taxon>
        <taxon>Uroviricota</taxon>
        <taxon>Caudoviricetes</taxon>
        <taxon>Mieseafarmvirus</taxon>
        <taxon>Mieseafarmvirus RSL1</taxon>
    </lineage>
</organism>
<dbReference type="Proteomes" id="UP000001034">
    <property type="component" value="Segment"/>
</dbReference>
<evidence type="ECO:0000313" key="2">
    <source>
        <dbReference type="Proteomes" id="UP000001034"/>
    </source>
</evidence>
<protein>
    <submittedName>
        <fullName evidence="1">Uncharacterized protein</fullName>
    </submittedName>
</protein>
<evidence type="ECO:0000313" key="1">
    <source>
        <dbReference type="EMBL" id="BAG41761.2"/>
    </source>
</evidence>
<dbReference type="RefSeq" id="YP_001950191.2">
    <property type="nucleotide sequence ID" value="NC_010811.2"/>
</dbReference>
<dbReference type="EMBL" id="AB366653">
    <property type="protein sequence ID" value="BAG41761.2"/>
    <property type="molecule type" value="Genomic_DNA"/>
</dbReference>
<dbReference type="GeneID" id="6369800"/>
<reference evidence="1 2" key="1">
    <citation type="journal article" date="2010" name="Virology">
        <title>A jumbo phage infecting the phytopathogen Ralstonia solanacearum defines a new lineage of the Myoviridae family.</title>
        <authorList>
            <person name="Yamada T."/>
            <person name="Satoh S."/>
            <person name="Ishikawa H."/>
            <person name="Fujiwara A."/>
            <person name="Kawasaki T."/>
            <person name="Fujie M."/>
            <person name="Ogata H."/>
        </authorList>
    </citation>
    <scope>NUCLEOTIDE SEQUENCE [LARGE SCALE GENOMIC DNA]</scope>
</reference>
<keyword evidence="2" id="KW-1185">Reference proteome</keyword>
<name>B2ZYG2_9CAUD</name>
<accession>B2ZYG2</accession>
<sequence length="51" mass="5390">MGADYFQFLGGQLAPLPASDCVFGFGQRGERLVDVVNAAPLMFDARVASAI</sequence>
<dbReference type="KEGG" id="vg:6369800"/>
<proteinExistence type="predicted"/>